<dbReference type="Pfam" id="PF01255">
    <property type="entry name" value="Prenyltransf"/>
    <property type="match status" value="1"/>
</dbReference>
<dbReference type="InterPro" id="IPR036424">
    <property type="entry name" value="UPP_synth-like_sf"/>
</dbReference>
<dbReference type="AlphaFoldDB" id="A0A4V3EIX1"/>
<keyword evidence="3" id="KW-1185">Reference proteome</keyword>
<evidence type="ECO:0000313" key="2">
    <source>
        <dbReference type="EMBL" id="TDT15938.1"/>
    </source>
</evidence>
<dbReference type="InterPro" id="IPR001441">
    <property type="entry name" value="UPP_synth-like"/>
</dbReference>
<organism evidence="2 3">
    <name type="scientific">Ilumatobacter fluminis</name>
    <dbReference type="NCBI Taxonomy" id="467091"/>
    <lineage>
        <taxon>Bacteria</taxon>
        <taxon>Bacillati</taxon>
        <taxon>Actinomycetota</taxon>
        <taxon>Acidimicrobiia</taxon>
        <taxon>Acidimicrobiales</taxon>
        <taxon>Ilumatobacteraceae</taxon>
        <taxon>Ilumatobacter</taxon>
    </lineage>
</organism>
<dbReference type="EMBL" id="SOAU01000001">
    <property type="protein sequence ID" value="TDT15938.1"/>
    <property type="molecule type" value="Genomic_DNA"/>
</dbReference>
<gene>
    <name evidence="2" type="ORF">BDK89_1519</name>
</gene>
<sequence length="188" mass="20788">MSPSAATPAASSTPSTSSLRHVLVVGGTLAEWSDLTDEQWRRRLETFGELCERLGVTWLTVRAYEHGDRSAATPPEHRRHRLRDVEVIADPQPDGRQRFADAMARIDDDDEVNEATVASALYEPADSEPDLVVVLGPPTQLPPSLVWELAYAELVFIDVAWADLTADHVAAAIDDFANRRRRFGGLDE</sequence>
<dbReference type="OrthoDB" id="5243182at2"/>
<evidence type="ECO:0000256" key="1">
    <source>
        <dbReference type="ARBA" id="ARBA00022679"/>
    </source>
</evidence>
<accession>A0A4V3EIX1</accession>
<reference evidence="2 3" key="1">
    <citation type="submission" date="2019-03" db="EMBL/GenBank/DDBJ databases">
        <title>Sequencing the genomes of 1000 actinobacteria strains.</title>
        <authorList>
            <person name="Klenk H.-P."/>
        </authorList>
    </citation>
    <scope>NUCLEOTIDE SEQUENCE [LARGE SCALE GENOMIC DNA]</scope>
    <source>
        <strain evidence="2 3">DSM 18936</strain>
    </source>
</reference>
<proteinExistence type="predicted"/>
<keyword evidence="1" id="KW-0808">Transferase</keyword>
<dbReference type="Proteomes" id="UP000294558">
    <property type="component" value="Unassembled WGS sequence"/>
</dbReference>
<dbReference type="SUPFAM" id="SSF64005">
    <property type="entry name" value="Undecaprenyl diphosphate synthase"/>
    <property type="match status" value="1"/>
</dbReference>
<dbReference type="RefSeq" id="WP_133868350.1">
    <property type="nucleotide sequence ID" value="NZ_JAVJPS010000036.1"/>
</dbReference>
<name>A0A4V3EIX1_9ACTN</name>
<dbReference type="Gene3D" id="3.40.1180.10">
    <property type="entry name" value="Decaprenyl diphosphate synthase-like"/>
    <property type="match status" value="1"/>
</dbReference>
<evidence type="ECO:0000313" key="3">
    <source>
        <dbReference type="Proteomes" id="UP000294558"/>
    </source>
</evidence>
<comment type="caution">
    <text evidence="2">The sequence shown here is derived from an EMBL/GenBank/DDBJ whole genome shotgun (WGS) entry which is preliminary data.</text>
</comment>
<protein>
    <submittedName>
        <fullName evidence="2">Undecaprenyl diphosphate synthase</fullName>
    </submittedName>
</protein>
<dbReference type="GO" id="GO:0016765">
    <property type="term" value="F:transferase activity, transferring alkyl or aryl (other than methyl) groups"/>
    <property type="evidence" value="ECO:0007669"/>
    <property type="project" value="InterPro"/>
</dbReference>